<proteinExistence type="predicted"/>
<name>A0ABV1HFR2_9FIRM</name>
<evidence type="ECO:0000256" key="4">
    <source>
        <dbReference type="ARBA" id="ARBA00022840"/>
    </source>
</evidence>
<dbReference type="SUPFAM" id="SSF63862">
    <property type="entry name" value="Thiamin pyrophosphokinase, substrate-binding domain"/>
    <property type="match status" value="1"/>
</dbReference>
<evidence type="ECO:0000259" key="6">
    <source>
        <dbReference type="SMART" id="SM00983"/>
    </source>
</evidence>
<dbReference type="Gene3D" id="3.40.50.10240">
    <property type="entry name" value="Thiamin pyrophosphokinase, catalytic domain"/>
    <property type="match status" value="1"/>
</dbReference>
<evidence type="ECO:0000256" key="3">
    <source>
        <dbReference type="ARBA" id="ARBA00022777"/>
    </source>
</evidence>
<dbReference type="InterPro" id="IPR007373">
    <property type="entry name" value="Thiamin_PyroPKinase_B1-bd"/>
</dbReference>
<keyword evidence="1 7" id="KW-0808">Transferase</keyword>
<dbReference type="RefSeq" id="WP_353530896.1">
    <property type="nucleotide sequence ID" value="NZ_JBBMEX010000007.1"/>
</dbReference>
<dbReference type="InterPro" id="IPR006282">
    <property type="entry name" value="Thi_PPkinase"/>
</dbReference>
<organism evidence="7 8">
    <name type="scientific">Maccoyibacter intestinihominis</name>
    <dbReference type="NCBI Taxonomy" id="3133499"/>
    <lineage>
        <taxon>Bacteria</taxon>
        <taxon>Bacillati</taxon>
        <taxon>Bacillota</taxon>
        <taxon>Clostridia</taxon>
        <taxon>Lachnospirales</taxon>
        <taxon>Lachnospiraceae</taxon>
        <taxon>Maccoyibacter</taxon>
    </lineage>
</organism>
<protein>
    <recommendedName>
        <fullName evidence="5">Thiamine diphosphokinase</fullName>
        <ecNumber evidence="5">2.7.6.2</ecNumber>
    </recommendedName>
</protein>
<keyword evidence="8" id="KW-1185">Reference proteome</keyword>
<reference evidence="7 8" key="1">
    <citation type="submission" date="2024-03" db="EMBL/GenBank/DDBJ databases">
        <title>Human intestinal bacterial collection.</title>
        <authorList>
            <person name="Pauvert C."/>
            <person name="Hitch T.C.A."/>
            <person name="Clavel T."/>
        </authorList>
    </citation>
    <scope>NUCLEOTIDE SEQUENCE [LARGE SCALE GENOMIC DNA]</scope>
    <source>
        <strain evidence="7 8">CLA-AA-H185</strain>
    </source>
</reference>
<evidence type="ECO:0000313" key="8">
    <source>
        <dbReference type="Proteomes" id="UP001454489"/>
    </source>
</evidence>
<dbReference type="Pfam" id="PF04265">
    <property type="entry name" value="TPK_B1_binding"/>
    <property type="match status" value="1"/>
</dbReference>
<evidence type="ECO:0000256" key="2">
    <source>
        <dbReference type="ARBA" id="ARBA00022741"/>
    </source>
</evidence>
<keyword evidence="2" id="KW-0547">Nucleotide-binding</keyword>
<dbReference type="PANTHER" id="PTHR41299">
    <property type="entry name" value="THIAMINE PYROPHOSPHOKINASE"/>
    <property type="match status" value="1"/>
</dbReference>
<dbReference type="EC" id="2.7.6.2" evidence="5"/>
<dbReference type="InterPro" id="IPR053149">
    <property type="entry name" value="TPK"/>
</dbReference>
<feature type="domain" description="Thiamin pyrophosphokinase thiamin-binding" evidence="6">
    <location>
        <begin position="155"/>
        <end position="214"/>
    </location>
</feature>
<dbReference type="InterPro" id="IPR036759">
    <property type="entry name" value="TPK_catalytic_sf"/>
</dbReference>
<keyword evidence="3" id="KW-0418">Kinase</keyword>
<dbReference type="SMART" id="SM00983">
    <property type="entry name" value="TPK_B1_binding"/>
    <property type="match status" value="1"/>
</dbReference>
<comment type="caution">
    <text evidence="7">The sequence shown here is derived from an EMBL/GenBank/DDBJ whole genome shotgun (WGS) entry which is preliminary data.</text>
</comment>
<accession>A0ABV1HFR2</accession>
<dbReference type="NCBIfam" id="TIGR01378">
    <property type="entry name" value="thi_PPkinase"/>
    <property type="match status" value="1"/>
</dbReference>
<dbReference type="InterPro" id="IPR036371">
    <property type="entry name" value="TPK_B1-bd_sf"/>
</dbReference>
<evidence type="ECO:0000256" key="1">
    <source>
        <dbReference type="ARBA" id="ARBA00022679"/>
    </source>
</evidence>
<gene>
    <name evidence="7" type="ORF">WMO43_08480</name>
</gene>
<keyword evidence="4" id="KW-0067">ATP-binding</keyword>
<evidence type="ECO:0000256" key="5">
    <source>
        <dbReference type="NCBIfam" id="TIGR01378"/>
    </source>
</evidence>
<sequence>MVQKTKKILVISGGAIEASFMLKYIEEQQFRYIIAADSGMEFLYKYGKKPDMIVGDFDSVDPAVLEAYRKMDGIEWKVLRPEKDDTDTESAVQTAAELGAEEIHIVGGTGSRLDHMLANVYLLGLLREEGISAYLVDAHNRVQVIDQRTVIKRETQYGKYVSLLPFMGAVEGITLKGMKYPLEDYTLDHCHSIGISNEITGEQAEIEFRTGRLVVIESKD</sequence>
<dbReference type="CDD" id="cd07995">
    <property type="entry name" value="TPK"/>
    <property type="match status" value="1"/>
</dbReference>
<dbReference type="PANTHER" id="PTHR41299:SF1">
    <property type="entry name" value="THIAMINE PYROPHOSPHOKINASE"/>
    <property type="match status" value="1"/>
</dbReference>
<dbReference type="GO" id="GO:0004788">
    <property type="term" value="F:thiamine diphosphokinase activity"/>
    <property type="evidence" value="ECO:0007669"/>
    <property type="project" value="UniProtKB-EC"/>
</dbReference>
<dbReference type="InterPro" id="IPR007371">
    <property type="entry name" value="TPK_catalytic"/>
</dbReference>
<dbReference type="Pfam" id="PF04263">
    <property type="entry name" value="TPK_catalytic"/>
    <property type="match status" value="1"/>
</dbReference>
<dbReference type="EMBL" id="JBBMEX010000007">
    <property type="protein sequence ID" value="MEQ2557902.1"/>
    <property type="molecule type" value="Genomic_DNA"/>
</dbReference>
<dbReference type="SUPFAM" id="SSF63999">
    <property type="entry name" value="Thiamin pyrophosphokinase, catalytic domain"/>
    <property type="match status" value="1"/>
</dbReference>
<dbReference type="Proteomes" id="UP001454489">
    <property type="component" value="Unassembled WGS sequence"/>
</dbReference>
<evidence type="ECO:0000313" key="7">
    <source>
        <dbReference type="EMBL" id="MEQ2557902.1"/>
    </source>
</evidence>